<dbReference type="HOGENOM" id="CLU_007717_0_1_1"/>
<feature type="compositionally biased region" description="Polar residues" evidence="1">
    <location>
        <begin position="454"/>
        <end position="467"/>
    </location>
</feature>
<evidence type="ECO:0000313" key="2">
    <source>
        <dbReference type="EnsemblPlants" id="KQL15864"/>
    </source>
</evidence>
<dbReference type="PANTHER" id="PTHR33087:SF51">
    <property type="entry name" value="CCHC-TYPE DOMAIN-CONTAINING PROTEIN"/>
    <property type="match status" value="1"/>
</dbReference>
<name>K3ZDB9_SETIT</name>
<dbReference type="Gramene" id="KQL15864">
    <property type="protein sequence ID" value="KQL15864"/>
    <property type="gene ID" value="SETIT_024553mg"/>
</dbReference>
<dbReference type="EMBL" id="AGNK02001798">
    <property type="status" value="NOT_ANNOTATED_CDS"/>
    <property type="molecule type" value="Genomic_DNA"/>
</dbReference>
<feature type="region of interest" description="Disordered" evidence="1">
    <location>
        <begin position="411"/>
        <end position="518"/>
    </location>
</feature>
<sequence>MGRSKAQRWSDSFPAFGKSGSDFLPSFKDILLAGAPRAAASQARGVASHQVASAAVSSGAPRAAPRIVLRDEGRTTRRVVHVLEADGWTKVRRRDRRPSKRLERPRRPVPADLRGKCFNCFSPSHCAADCRLKTRCFRRRGLGYRSSACLRQPPAPNSCRPRLLVWRLVSTPVAVSASPDNSPIEAQPRRILDRSASISQRDDGLIARALVVTVLNGSADSILTTIAGRFEIEVTLLALQRFGPARFLLILPTARVLERVYNGSRPIITSSIRLHVMRWTRFLQSTLAALSFVVEVDIQGIPAHAWELSTAELLLNEYCWISGIHPDMADCRDSFRVSAWCSCPSVFPSEMELEILEPTMAVDDPQAVKRTLVYPVKVFVVTAYDLLAPAPVSGIPRCDLSDPRDIEVPAPVSGVRWRAPRNIEGPTPSSSPEGASPPGFPWATASLGPEREASTSPPLAERTQQPASPVRHTPPSPGRSTSFMARLTKRTTGILPTPCTDRIRTPARTPAAPPHRSRRIAGMEPELVGNSASSRNKKKVMRALDIIGETEGIDQQALDEYSKLFTQSSSLTASHVQALAALFG</sequence>
<dbReference type="Proteomes" id="UP000004995">
    <property type="component" value="Unassembled WGS sequence"/>
</dbReference>
<reference evidence="3" key="1">
    <citation type="journal article" date="2012" name="Nat. Biotechnol.">
        <title>Reference genome sequence of the model plant Setaria.</title>
        <authorList>
            <person name="Bennetzen J.L."/>
            <person name="Schmutz J."/>
            <person name="Wang H."/>
            <person name="Percifield R."/>
            <person name="Hawkins J."/>
            <person name="Pontaroli A.C."/>
            <person name="Estep M."/>
            <person name="Feng L."/>
            <person name="Vaughn J.N."/>
            <person name="Grimwood J."/>
            <person name="Jenkins J."/>
            <person name="Barry K."/>
            <person name="Lindquist E."/>
            <person name="Hellsten U."/>
            <person name="Deshpande S."/>
            <person name="Wang X."/>
            <person name="Wu X."/>
            <person name="Mitros T."/>
            <person name="Triplett J."/>
            <person name="Yang X."/>
            <person name="Ye C.Y."/>
            <person name="Mauro-Herrera M."/>
            <person name="Wang L."/>
            <person name="Li P."/>
            <person name="Sharma M."/>
            <person name="Sharma R."/>
            <person name="Ronald P.C."/>
            <person name="Panaud O."/>
            <person name="Kellogg E.A."/>
            <person name="Brutnell T.P."/>
            <person name="Doust A.N."/>
            <person name="Tuskan G.A."/>
            <person name="Rokhsar D."/>
            <person name="Devos K.M."/>
        </authorList>
    </citation>
    <scope>NUCLEOTIDE SEQUENCE [LARGE SCALE GENOMIC DNA]</scope>
    <source>
        <strain evidence="3">cv. Yugu1</strain>
    </source>
</reference>
<dbReference type="InParanoid" id="K3ZDB9"/>
<keyword evidence="3" id="KW-1185">Reference proteome</keyword>
<dbReference type="PANTHER" id="PTHR33087">
    <property type="entry name" value="OS07G0539200 PROTEIN"/>
    <property type="match status" value="1"/>
</dbReference>
<dbReference type="FunCoup" id="K3ZDB9">
    <property type="interactions" value="863"/>
</dbReference>
<evidence type="ECO:0008006" key="4">
    <source>
        <dbReference type="Google" id="ProtNLM"/>
    </source>
</evidence>
<evidence type="ECO:0000256" key="1">
    <source>
        <dbReference type="SAM" id="MobiDB-lite"/>
    </source>
</evidence>
<proteinExistence type="predicted"/>
<dbReference type="AlphaFoldDB" id="K3ZDB9"/>
<evidence type="ECO:0000313" key="3">
    <source>
        <dbReference type="Proteomes" id="UP000004995"/>
    </source>
</evidence>
<feature type="region of interest" description="Disordered" evidence="1">
    <location>
        <begin position="1"/>
        <end position="20"/>
    </location>
</feature>
<organism evidence="2 3">
    <name type="scientific">Setaria italica</name>
    <name type="common">Foxtail millet</name>
    <name type="synonym">Panicum italicum</name>
    <dbReference type="NCBI Taxonomy" id="4555"/>
    <lineage>
        <taxon>Eukaryota</taxon>
        <taxon>Viridiplantae</taxon>
        <taxon>Streptophyta</taxon>
        <taxon>Embryophyta</taxon>
        <taxon>Tracheophyta</taxon>
        <taxon>Spermatophyta</taxon>
        <taxon>Magnoliopsida</taxon>
        <taxon>Liliopsida</taxon>
        <taxon>Poales</taxon>
        <taxon>Poaceae</taxon>
        <taxon>PACMAD clade</taxon>
        <taxon>Panicoideae</taxon>
        <taxon>Panicodae</taxon>
        <taxon>Paniceae</taxon>
        <taxon>Cenchrinae</taxon>
        <taxon>Setaria</taxon>
    </lineage>
</organism>
<dbReference type="OMA" id="NCLDESA"/>
<feature type="compositionally biased region" description="Low complexity" evidence="1">
    <location>
        <begin position="425"/>
        <end position="437"/>
    </location>
</feature>
<accession>K3ZDB9</accession>
<protein>
    <recommendedName>
        <fullName evidence="4">DUF4283 domain-containing protein</fullName>
    </recommendedName>
</protein>
<dbReference type="EnsemblPlants" id="KQL15864">
    <property type="protein sequence ID" value="KQL15864"/>
    <property type="gene ID" value="SETIT_024553mg"/>
</dbReference>
<reference evidence="2" key="2">
    <citation type="submission" date="2018-08" db="UniProtKB">
        <authorList>
            <consortium name="EnsemblPlants"/>
        </authorList>
    </citation>
    <scope>IDENTIFICATION</scope>
    <source>
        <strain evidence="2">Yugu1</strain>
    </source>
</reference>
<dbReference type="InterPro" id="IPR053253">
    <property type="entry name" value="Sex_diff_modulator"/>
</dbReference>